<proteinExistence type="predicted"/>
<gene>
    <name evidence="1" type="ORF">ACFSQ3_12965</name>
</gene>
<protein>
    <submittedName>
        <fullName evidence="1">Uncharacterized protein</fullName>
    </submittedName>
</protein>
<evidence type="ECO:0000313" key="2">
    <source>
        <dbReference type="Proteomes" id="UP001597393"/>
    </source>
</evidence>
<name>A0ABW5NLG5_9SPHI</name>
<dbReference type="Proteomes" id="UP001597393">
    <property type="component" value="Unassembled WGS sequence"/>
</dbReference>
<evidence type="ECO:0000313" key="1">
    <source>
        <dbReference type="EMBL" id="MFD2599862.1"/>
    </source>
</evidence>
<sequence length="124" mass="14450">MSFEDKEYLKLGSKSIKGHVRAVSFEEGDFIIFYIPSLNLSSYGRTDEEAELMMKDSVLPDFGHALMTKPKALVFRELKKLGWERNRLFEKDLSKKAHIDKEGILREFELDEDTVISEKEFELV</sequence>
<comment type="caution">
    <text evidence="1">The sequence shown here is derived from an EMBL/GenBank/DDBJ whole genome shotgun (WGS) entry which is preliminary data.</text>
</comment>
<organism evidence="1 2">
    <name type="scientific">Sphingobacterium corticis</name>
    <dbReference type="NCBI Taxonomy" id="1812823"/>
    <lineage>
        <taxon>Bacteria</taxon>
        <taxon>Pseudomonadati</taxon>
        <taxon>Bacteroidota</taxon>
        <taxon>Sphingobacteriia</taxon>
        <taxon>Sphingobacteriales</taxon>
        <taxon>Sphingobacteriaceae</taxon>
        <taxon>Sphingobacterium</taxon>
    </lineage>
</organism>
<accession>A0ABW5NLG5</accession>
<dbReference type="RefSeq" id="WP_380869986.1">
    <property type="nucleotide sequence ID" value="NZ_JBHUMA010000006.1"/>
</dbReference>
<dbReference type="EMBL" id="JBHUMA010000006">
    <property type="protein sequence ID" value="MFD2599862.1"/>
    <property type="molecule type" value="Genomic_DNA"/>
</dbReference>
<reference evidence="2" key="1">
    <citation type="journal article" date="2019" name="Int. J. Syst. Evol. Microbiol.">
        <title>The Global Catalogue of Microorganisms (GCM) 10K type strain sequencing project: providing services to taxonomists for standard genome sequencing and annotation.</title>
        <authorList>
            <consortium name="The Broad Institute Genomics Platform"/>
            <consortium name="The Broad Institute Genome Sequencing Center for Infectious Disease"/>
            <person name="Wu L."/>
            <person name="Ma J."/>
        </authorList>
    </citation>
    <scope>NUCLEOTIDE SEQUENCE [LARGE SCALE GENOMIC DNA]</scope>
    <source>
        <strain evidence="2">KCTC 42248</strain>
    </source>
</reference>
<keyword evidence="2" id="KW-1185">Reference proteome</keyword>